<keyword evidence="4 7" id="KW-0255">Endonuclease</keyword>
<comment type="subcellular location">
    <subcellularLocation>
        <location evidence="7">Cytoplasm</location>
    </subcellularLocation>
</comment>
<evidence type="ECO:0000313" key="8">
    <source>
        <dbReference type="EMBL" id="MDQ2094576.1"/>
    </source>
</evidence>
<dbReference type="PANTHER" id="PTHR46986">
    <property type="entry name" value="ENDORIBONUCLEASE YBEY, CHLOROPLASTIC"/>
    <property type="match status" value="1"/>
</dbReference>
<dbReference type="PANTHER" id="PTHR46986:SF1">
    <property type="entry name" value="ENDORIBONUCLEASE YBEY, CHLOROPLASTIC"/>
    <property type="match status" value="1"/>
</dbReference>
<dbReference type="AlphaFoldDB" id="A0AAJ1U6W5"/>
<comment type="caution">
    <text evidence="8">The sequence shown here is derived from an EMBL/GenBank/DDBJ whole genome shotgun (WGS) entry which is preliminary data.</text>
</comment>
<dbReference type="GO" id="GO:0004222">
    <property type="term" value="F:metalloendopeptidase activity"/>
    <property type="evidence" value="ECO:0007669"/>
    <property type="project" value="InterPro"/>
</dbReference>
<dbReference type="EC" id="3.1.-.-" evidence="7"/>
<evidence type="ECO:0000313" key="9">
    <source>
        <dbReference type="Proteomes" id="UP001227162"/>
    </source>
</evidence>
<dbReference type="HAMAP" id="MF_00009">
    <property type="entry name" value="Endoribonucl_YbeY"/>
    <property type="match status" value="1"/>
</dbReference>
<evidence type="ECO:0000256" key="3">
    <source>
        <dbReference type="ARBA" id="ARBA00022723"/>
    </source>
</evidence>
<keyword evidence="7" id="KW-0963">Cytoplasm</keyword>
<keyword evidence="3 7" id="KW-0479">Metal-binding</keyword>
<keyword evidence="7" id="KW-0690">Ribosome biogenesis</keyword>
<dbReference type="InterPro" id="IPR023091">
    <property type="entry name" value="MetalPrtase_cat_dom_sf_prd"/>
</dbReference>
<dbReference type="Proteomes" id="UP001227162">
    <property type="component" value="Unassembled WGS sequence"/>
</dbReference>
<evidence type="ECO:0000256" key="7">
    <source>
        <dbReference type="HAMAP-Rule" id="MF_00009"/>
    </source>
</evidence>
<dbReference type="GO" id="GO:0004521">
    <property type="term" value="F:RNA endonuclease activity"/>
    <property type="evidence" value="ECO:0007669"/>
    <property type="project" value="UniProtKB-UniRule"/>
</dbReference>
<dbReference type="GO" id="GO:0005737">
    <property type="term" value="C:cytoplasm"/>
    <property type="evidence" value="ECO:0007669"/>
    <property type="project" value="UniProtKB-SubCell"/>
</dbReference>
<name>A0AAJ1U6W5_9RHOB</name>
<evidence type="ECO:0000256" key="1">
    <source>
        <dbReference type="ARBA" id="ARBA00010875"/>
    </source>
</evidence>
<feature type="binding site" evidence="7">
    <location>
        <position position="127"/>
    </location>
    <ligand>
        <name>Zn(2+)</name>
        <dbReference type="ChEBI" id="CHEBI:29105"/>
        <note>catalytic</note>
    </ligand>
</feature>
<keyword evidence="5 7" id="KW-0378">Hydrolase</keyword>
<dbReference type="InterPro" id="IPR020549">
    <property type="entry name" value="YbeY_CS"/>
</dbReference>
<dbReference type="EMBL" id="JANFFA010000003">
    <property type="protein sequence ID" value="MDQ2094576.1"/>
    <property type="molecule type" value="Genomic_DNA"/>
</dbReference>
<protein>
    <recommendedName>
        <fullName evidence="7">Endoribonuclease YbeY</fullName>
        <ecNumber evidence="7">3.1.-.-</ecNumber>
    </recommendedName>
</protein>
<feature type="binding site" evidence="7">
    <location>
        <position position="137"/>
    </location>
    <ligand>
        <name>Zn(2+)</name>
        <dbReference type="ChEBI" id="CHEBI:29105"/>
        <note>catalytic</note>
    </ligand>
</feature>
<dbReference type="NCBIfam" id="TIGR00043">
    <property type="entry name" value="rRNA maturation RNase YbeY"/>
    <property type="match status" value="1"/>
</dbReference>
<dbReference type="SUPFAM" id="SSF55486">
    <property type="entry name" value="Metalloproteases ('zincins'), catalytic domain"/>
    <property type="match status" value="1"/>
</dbReference>
<dbReference type="Gene3D" id="3.40.390.30">
    <property type="entry name" value="Metalloproteases ('zincins'), catalytic domain"/>
    <property type="match status" value="1"/>
</dbReference>
<accession>A0AAJ1U6W5</accession>
<dbReference type="InterPro" id="IPR002036">
    <property type="entry name" value="YbeY"/>
</dbReference>
<keyword evidence="7" id="KW-0698">rRNA processing</keyword>
<evidence type="ECO:0000256" key="2">
    <source>
        <dbReference type="ARBA" id="ARBA00022722"/>
    </source>
</evidence>
<reference evidence="8" key="1">
    <citation type="submission" date="2022-07" db="EMBL/GenBank/DDBJ databases">
        <authorList>
            <person name="Otstavnykh N."/>
            <person name="Isaeva M."/>
            <person name="Bystritskaya E."/>
        </authorList>
    </citation>
    <scope>NUCLEOTIDE SEQUENCE</scope>
    <source>
        <strain evidence="8">10Alg 79</strain>
    </source>
</reference>
<dbReference type="Pfam" id="PF02130">
    <property type="entry name" value="YbeY"/>
    <property type="match status" value="1"/>
</dbReference>
<reference evidence="8" key="2">
    <citation type="submission" date="2023-04" db="EMBL/GenBank/DDBJ databases">
        <title>'Rhodoalgimonas zhirmunskyi' gen. nov., isolated from a red alga.</title>
        <authorList>
            <person name="Nedashkovskaya O.I."/>
            <person name="Otstavnykh N.Y."/>
            <person name="Bystritskaya E.P."/>
            <person name="Balabanova L.A."/>
            <person name="Isaeva M.P."/>
        </authorList>
    </citation>
    <scope>NUCLEOTIDE SEQUENCE</scope>
    <source>
        <strain evidence="8">10Alg 79</strain>
    </source>
</reference>
<organism evidence="8 9">
    <name type="scientific">Rhodalgimonas zhirmunskyi</name>
    <dbReference type="NCBI Taxonomy" id="2964767"/>
    <lineage>
        <taxon>Bacteria</taxon>
        <taxon>Pseudomonadati</taxon>
        <taxon>Pseudomonadota</taxon>
        <taxon>Alphaproteobacteria</taxon>
        <taxon>Rhodobacterales</taxon>
        <taxon>Roseobacteraceae</taxon>
        <taxon>Rhodalgimonas</taxon>
    </lineage>
</organism>
<comment type="function">
    <text evidence="7">Single strand-specific metallo-endoribonuclease involved in late-stage 70S ribosome quality control and in maturation of the 3' terminus of the 16S rRNA.</text>
</comment>
<dbReference type="GO" id="GO:0008270">
    <property type="term" value="F:zinc ion binding"/>
    <property type="evidence" value="ECO:0007669"/>
    <property type="project" value="UniProtKB-UniRule"/>
</dbReference>
<comment type="similarity">
    <text evidence="1 7">Belongs to the endoribonuclease YbeY family.</text>
</comment>
<evidence type="ECO:0000256" key="5">
    <source>
        <dbReference type="ARBA" id="ARBA00022801"/>
    </source>
</evidence>
<dbReference type="GO" id="GO:0006364">
    <property type="term" value="P:rRNA processing"/>
    <property type="evidence" value="ECO:0007669"/>
    <property type="project" value="UniProtKB-UniRule"/>
</dbReference>
<dbReference type="PROSITE" id="PS01306">
    <property type="entry name" value="UPF0054"/>
    <property type="match status" value="1"/>
</dbReference>
<dbReference type="RefSeq" id="WP_317626203.1">
    <property type="nucleotide sequence ID" value="NZ_JANFFA010000003.1"/>
</dbReference>
<keyword evidence="2 7" id="KW-0540">Nuclease</keyword>
<sequence length="169" mass="18019">MDADILIEDARWSALGLEAIVSRASGAVAARFDLPGDAGFSVLACDDARIAVLNAEFRDKPQPTNVLSWPEAELAAEDEGARPAPPEADVMGEMFLGDIAIAYDTCAREATEAGKPLTDHVTHLIVHGLLHLLGFDHLRDGDATLMEGLETEILGNLGLADPYSENRAI</sequence>
<gene>
    <name evidence="7 8" type="primary">ybeY</name>
    <name evidence="8" type="ORF">NOI20_10690</name>
</gene>
<proteinExistence type="inferred from homology"/>
<keyword evidence="6 7" id="KW-0862">Zinc</keyword>
<evidence type="ECO:0000256" key="4">
    <source>
        <dbReference type="ARBA" id="ARBA00022759"/>
    </source>
</evidence>
<keyword evidence="9" id="KW-1185">Reference proteome</keyword>
<evidence type="ECO:0000256" key="6">
    <source>
        <dbReference type="ARBA" id="ARBA00022833"/>
    </source>
</evidence>
<feature type="binding site" evidence="7">
    <location>
        <position position="131"/>
    </location>
    <ligand>
        <name>Zn(2+)</name>
        <dbReference type="ChEBI" id="CHEBI:29105"/>
        <note>catalytic</note>
    </ligand>
</feature>
<comment type="cofactor">
    <cofactor evidence="7">
        <name>Zn(2+)</name>
        <dbReference type="ChEBI" id="CHEBI:29105"/>
    </cofactor>
    <text evidence="7">Binds 1 zinc ion.</text>
</comment>